<gene>
    <name evidence="4" type="primary">LOC117364836</name>
</gene>
<reference evidence="4" key="1">
    <citation type="submission" date="2025-08" db="UniProtKB">
        <authorList>
            <consortium name="RefSeq"/>
        </authorList>
    </citation>
    <scope>IDENTIFICATION</scope>
</reference>
<dbReference type="InParanoid" id="A0A6P8S0B3"/>
<dbReference type="InterPro" id="IPR038461">
    <property type="entry name" value="Schlafen_AlbA_2_dom_sf"/>
</dbReference>
<name>A0A6P8S0B3_GEOSA</name>
<feature type="region of interest" description="Disordered" evidence="1">
    <location>
        <begin position="1"/>
        <end position="41"/>
    </location>
</feature>
<dbReference type="GeneID" id="117364836"/>
<dbReference type="AlphaFoldDB" id="A0A6P8S0B3"/>
<dbReference type="OrthoDB" id="10259112at2759"/>
<dbReference type="PANTHER" id="PTHR12155:SF29">
    <property type="entry name" value="SCHLAFEN-LIKE PROTEIN 1"/>
    <property type="match status" value="1"/>
</dbReference>
<dbReference type="PANTHER" id="PTHR12155">
    <property type="entry name" value="SCHLAFEN"/>
    <property type="match status" value="1"/>
</dbReference>
<dbReference type="SUPFAM" id="SSF54928">
    <property type="entry name" value="RNA-binding domain, RBD"/>
    <property type="match status" value="1"/>
</dbReference>
<sequence length="440" mass="49635">MAELPVKQKTNSRNYMPISADTSTTEEMSKSEESSVKASVSMLEETCASAEKLLTANTSTAELPPTSVDRSKPDRISPTKEMLEIENLPKQLPFLSLFVGHLNTEYSQERLCSMLQEMLTGVNVILQKQNIQIVKNESSAYALVHLDSESMYQMALKQLQQTSVLNQSLLEKLVMKGETLIVGETSQRKTSYRQAIEHGNVHESPNEELPQKKSKKKVHEFLKMQLLSDNRTKMPMGNWLDWSAVVMPGTRSDSAIHKLEVKGQKQLFYGAVMGIETRNVEFKRGGGEYLSLTFKHHIRKYTCAFLNSEGGSIFIGVDDSGIIVGTQCTPKEEDRVRLLVDSVIKGFKPPVFPEAYSLTFLPVIKAGFDSMFLKVIQLTVHPRKQAREPVLYDTDRGEVYIRRDGSIQGPLSGSAIQEWCRQVTLIQCLFFFFILYEQAT</sequence>
<dbReference type="Pfam" id="PF04326">
    <property type="entry name" value="SLFN_AlbA_2"/>
    <property type="match status" value="1"/>
</dbReference>
<organism evidence="3 4">
    <name type="scientific">Geotrypetes seraphini</name>
    <name type="common">Gaboon caecilian</name>
    <name type="synonym">Caecilia seraphini</name>
    <dbReference type="NCBI Taxonomy" id="260995"/>
    <lineage>
        <taxon>Eukaryota</taxon>
        <taxon>Metazoa</taxon>
        <taxon>Chordata</taxon>
        <taxon>Craniata</taxon>
        <taxon>Vertebrata</taxon>
        <taxon>Euteleostomi</taxon>
        <taxon>Amphibia</taxon>
        <taxon>Gymnophiona</taxon>
        <taxon>Geotrypetes</taxon>
    </lineage>
</organism>
<feature type="region of interest" description="Disordered" evidence="1">
    <location>
        <begin position="55"/>
        <end position="75"/>
    </location>
</feature>
<dbReference type="InterPro" id="IPR029684">
    <property type="entry name" value="Schlafen"/>
</dbReference>
<evidence type="ECO:0000256" key="1">
    <source>
        <dbReference type="SAM" id="MobiDB-lite"/>
    </source>
</evidence>
<dbReference type="KEGG" id="gsh:117364836"/>
<dbReference type="InterPro" id="IPR035979">
    <property type="entry name" value="RBD_domain_sf"/>
</dbReference>
<accession>A0A6P8S0B3</accession>
<dbReference type="CDD" id="cd00590">
    <property type="entry name" value="RRM_SF"/>
    <property type="match status" value="1"/>
</dbReference>
<dbReference type="RefSeq" id="XP_033810396.1">
    <property type="nucleotide sequence ID" value="XM_033954505.1"/>
</dbReference>
<dbReference type="InterPro" id="IPR007421">
    <property type="entry name" value="Schlafen_AlbA_2_dom"/>
</dbReference>
<keyword evidence="3" id="KW-1185">Reference proteome</keyword>
<dbReference type="GO" id="GO:0003676">
    <property type="term" value="F:nucleic acid binding"/>
    <property type="evidence" value="ECO:0007669"/>
    <property type="project" value="InterPro"/>
</dbReference>
<feature type="domain" description="Schlafen AlbA-2" evidence="2">
    <location>
        <begin position="276"/>
        <end position="407"/>
    </location>
</feature>
<proteinExistence type="predicted"/>
<protein>
    <submittedName>
        <fullName evidence="4">Schlafen-like protein 1</fullName>
    </submittedName>
</protein>
<evidence type="ECO:0000313" key="4">
    <source>
        <dbReference type="RefSeq" id="XP_033810396.1"/>
    </source>
</evidence>
<evidence type="ECO:0000313" key="3">
    <source>
        <dbReference type="Proteomes" id="UP000515159"/>
    </source>
</evidence>
<evidence type="ECO:0000259" key="2">
    <source>
        <dbReference type="Pfam" id="PF04326"/>
    </source>
</evidence>
<dbReference type="Gene3D" id="3.30.950.30">
    <property type="entry name" value="Schlafen, AAA domain"/>
    <property type="match status" value="1"/>
</dbReference>
<dbReference type="Proteomes" id="UP000515159">
    <property type="component" value="Chromosome 8"/>
</dbReference>